<keyword evidence="3" id="KW-1185">Reference proteome</keyword>
<dbReference type="Proteomes" id="UP001152888">
    <property type="component" value="Unassembled WGS sequence"/>
</dbReference>
<evidence type="ECO:0000313" key="2">
    <source>
        <dbReference type="EMBL" id="CAH1957337.1"/>
    </source>
</evidence>
<sequence length="97" mass="10325">MRSMGRQYQSASPGSASPASFYSSSTEPQYKPTFPELASPASLHSSSSDEAFHTTPTITSLRLNSSTSSVHQPSIAPVIPTTTCNDMSILTENNTNL</sequence>
<feature type="compositionally biased region" description="Low complexity" evidence="1">
    <location>
        <begin position="37"/>
        <end position="48"/>
    </location>
</feature>
<accession>A0A9P0JP15</accession>
<gene>
    <name evidence="2" type="ORF">ACAOBT_LOCUS2033</name>
</gene>
<organism evidence="2 3">
    <name type="scientific">Acanthoscelides obtectus</name>
    <name type="common">Bean weevil</name>
    <name type="synonym">Bruchus obtectus</name>
    <dbReference type="NCBI Taxonomy" id="200917"/>
    <lineage>
        <taxon>Eukaryota</taxon>
        <taxon>Metazoa</taxon>
        <taxon>Ecdysozoa</taxon>
        <taxon>Arthropoda</taxon>
        <taxon>Hexapoda</taxon>
        <taxon>Insecta</taxon>
        <taxon>Pterygota</taxon>
        <taxon>Neoptera</taxon>
        <taxon>Endopterygota</taxon>
        <taxon>Coleoptera</taxon>
        <taxon>Polyphaga</taxon>
        <taxon>Cucujiformia</taxon>
        <taxon>Chrysomeloidea</taxon>
        <taxon>Chrysomelidae</taxon>
        <taxon>Bruchinae</taxon>
        <taxon>Bruchini</taxon>
        <taxon>Acanthoscelides</taxon>
    </lineage>
</organism>
<feature type="region of interest" description="Disordered" evidence="1">
    <location>
        <begin position="1"/>
        <end position="81"/>
    </location>
</feature>
<proteinExistence type="predicted"/>
<dbReference type="EMBL" id="CAKOFQ010006670">
    <property type="protein sequence ID" value="CAH1957337.1"/>
    <property type="molecule type" value="Genomic_DNA"/>
</dbReference>
<reference evidence="2" key="1">
    <citation type="submission" date="2022-03" db="EMBL/GenBank/DDBJ databases">
        <authorList>
            <person name="Sayadi A."/>
        </authorList>
    </citation>
    <scope>NUCLEOTIDE SEQUENCE</scope>
</reference>
<name>A0A9P0JP15_ACAOB</name>
<evidence type="ECO:0000313" key="3">
    <source>
        <dbReference type="Proteomes" id="UP001152888"/>
    </source>
</evidence>
<evidence type="ECO:0000256" key="1">
    <source>
        <dbReference type="SAM" id="MobiDB-lite"/>
    </source>
</evidence>
<dbReference type="AlphaFoldDB" id="A0A9P0JP15"/>
<feature type="compositionally biased region" description="Polar residues" evidence="1">
    <location>
        <begin position="54"/>
        <end position="72"/>
    </location>
</feature>
<protein>
    <submittedName>
        <fullName evidence="2">Uncharacterized protein</fullName>
    </submittedName>
</protein>
<comment type="caution">
    <text evidence="2">The sequence shown here is derived from an EMBL/GenBank/DDBJ whole genome shotgun (WGS) entry which is preliminary data.</text>
</comment>
<feature type="compositionally biased region" description="Low complexity" evidence="1">
    <location>
        <begin position="10"/>
        <end position="25"/>
    </location>
</feature>